<feature type="chain" id="PRO_5032583962" description="Inhibitor I9 domain-containing protein" evidence="5">
    <location>
        <begin position="26"/>
        <end position="210"/>
    </location>
</feature>
<dbReference type="EMBL" id="JADFTS010000009">
    <property type="protein sequence ID" value="KAF9588833.1"/>
    <property type="molecule type" value="Genomic_DNA"/>
</dbReference>
<evidence type="ECO:0000256" key="3">
    <source>
        <dbReference type="ARBA" id="ARBA00022729"/>
    </source>
</evidence>
<dbReference type="Gene3D" id="3.40.50.200">
    <property type="entry name" value="Peptidase S8/S53 domain"/>
    <property type="match status" value="1"/>
</dbReference>
<dbReference type="PANTHER" id="PTHR10795">
    <property type="entry name" value="PROPROTEIN CONVERTASE SUBTILISIN/KEXIN"/>
    <property type="match status" value="1"/>
</dbReference>
<dbReference type="InterPro" id="IPR037045">
    <property type="entry name" value="S8pro/Inhibitor_I9_sf"/>
</dbReference>
<evidence type="ECO:0000259" key="6">
    <source>
        <dbReference type="Pfam" id="PF05922"/>
    </source>
</evidence>
<dbReference type="InterPro" id="IPR045051">
    <property type="entry name" value="SBT"/>
</dbReference>
<dbReference type="Pfam" id="PF05922">
    <property type="entry name" value="Inhibitor_I9"/>
    <property type="match status" value="1"/>
</dbReference>
<gene>
    <name evidence="7" type="ORF">IFM89_016445</name>
</gene>
<keyword evidence="3 5" id="KW-0732">Signal</keyword>
<name>A0A835LB34_9MAGN</name>
<dbReference type="Gene3D" id="3.30.70.80">
    <property type="entry name" value="Peptidase S8 propeptide/proteinase inhibitor I9"/>
    <property type="match status" value="1"/>
</dbReference>
<accession>A0A835LB34</accession>
<evidence type="ECO:0000256" key="2">
    <source>
        <dbReference type="ARBA" id="ARBA00022670"/>
    </source>
</evidence>
<keyword evidence="4" id="KW-0720">Serine protease</keyword>
<evidence type="ECO:0000313" key="7">
    <source>
        <dbReference type="EMBL" id="KAF9588833.1"/>
    </source>
</evidence>
<dbReference type="Proteomes" id="UP000631114">
    <property type="component" value="Unassembled WGS sequence"/>
</dbReference>
<dbReference type="OrthoDB" id="2014869at2759"/>
<evidence type="ECO:0000256" key="5">
    <source>
        <dbReference type="SAM" id="SignalP"/>
    </source>
</evidence>
<comment type="similarity">
    <text evidence="1">Belongs to the peptidase S8 family.</text>
</comment>
<sequence length="210" mass="23415">MRLSGSPLLLVLFSVLFLLHRPALAAVKRSYVVYLGGHSHGPEVTPLDLQRVRESHYDLLGSFLRSTESARDAIFYSYTKSINGFAAFLEDEEAEAISKHSKVASVFLNKGRKLHTTRSWNFLGLEKNGGVIPAQSIWKKARFGEDTIIGNLDTGVWPESKSFSDEGMGPIPTKWKGICENNTKDGVPCNRSDPFACYNLVLINQKFTTF</sequence>
<keyword evidence="8" id="KW-1185">Reference proteome</keyword>
<dbReference type="InterPro" id="IPR036852">
    <property type="entry name" value="Peptidase_S8/S53_dom_sf"/>
</dbReference>
<proteinExistence type="inferred from homology"/>
<dbReference type="InterPro" id="IPR010259">
    <property type="entry name" value="S8pro/Inhibitor_I9"/>
</dbReference>
<dbReference type="GO" id="GO:0006508">
    <property type="term" value="P:proteolysis"/>
    <property type="evidence" value="ECO:0007669"/>
    <property type="project" value="UniProtKB-KW"/>
</dbReference>
<dbReference type="AlphaFoldDB" id="A0A835LB34"/>
<dbReference type="GO" id="GO:0004252">
    <property type="term" value="F:serine-type endopeptidase activity"/>
    <property type="evidence" value="ECO:0007669"/>
    <property type="project" value="InterPro"/>
</dbReference>
<keyword evidence="4" id="KW-0378">Hydrolase</keyword>
<keyword evidence="2" id="KW-0645">Protease</keyword>
<evidence type="ECO:0000256" key="4">
    <source>
        <dbReference type="ARBA" id="ARBA00022825"/>
    </source>
</evidence>
<protein>
    <recommendedName>
        <fullName evidence="6">Inhibitor I9 domain-containing protein</fullName>
    </recommendedName>
</protein>
<reference evidence="7 8" key="1">
    <citation type="submission" date="2020-10" db="EMBL/GenBank/DDBJ databases">
        <title>The Coptis chinensis genome and diversification of protoberbering-type alkaloids.</title>
        <authorList>
            <person name="Wang B."/>
            <person name="Shu S."/>
            <person name="Song C."/>
            <person name="Liu Y."/>
        </authorList>
    </citation>
    <scope>NUCLEOTIDE SEQUENCE [LARGE SCALE GENOMIC DNA]</scope>
    <source>
        <strain evidence="7">HL-2020</strain>
        <tissue evidence="7">Leaf</tissue>
    </source>
</reference>
<dbReference type="SUPFAM" id="SSF52743">
    <property type="entry name" value="Subtilisin-like"/>
    <property type="match status" value="1"/>
</dbReference>
<evidence type="ECO:0000256" key="1">
    <source>
        <dbReference type="ARBA" id="ARBA00011073"/>
    </source>
</evidence>
<organism evidence="7 8">
    <name type="scientific">Coptis chinensis</name>
    <dbReference type="NCBI Taxonomy" id="261450"/>
    <lineage>
        <taxon>Eukaryota</taxon>
        <taxon>Viridiplantae</taxon>
        <taxon>Streptophyta</taxon>
        <taxon>Embryophyta</taxon>
        <taxon>Tracheophyta</taxon>
        <taxon>Spermatophyta</taxon>
        <taxon>Magnoliopsida</taxon>
        <taxon>Ranunculales</taxon>
        <taxon>Ranunculaceae</taxon>
        <taxon>Coptidoideae</taxon>
        <taxon>Coptis</taxon>
    </lineage>
</organism>
<evidence type="ECO:0000313" key="8">
    <source>
        <dbReference type="Proteomes" id="UP000631114"/>
    </source>
</evidence>
<feature type="domain" description="Inhibitor I9" evidence="6">
    <location>
        <begin position="30"/>
        <end position="115"/>
    </location>
</feature>
<feature type="signal peptide" evidence="5">
    <location>
        <begin position="1"/>
        <end position="25"/>
    </location>
</feature>
<comment type="caution">
    <text evidence="7">The sequence shown here is derived from an EMBL/GenBank/DDBJ whole genome shotgun (WGS) entry which is preliminary data.</text>
</comment>
<dbReference type="FunFam" id="3.30.70.80:FF:000002">
    <property type="entry name" value="Subtilisin-like protease SBT5.3"/>
    <property type="match status" value="1"/>
</dbReference>